<dbReference type="Pfam" id="PF00560">
    <property type="entry name" value="LRR_1"/>
    <property type="match status" value="2"/>
</dbReference>
<dbReference type="Gene3D" id="3.80.10.10">
    <property type="entry name" value="Ribonuclease Inhibitor"/>
    <property type="match status" value="2"/>
</dbReference>
<feature type="compositionally biased region" description="Low complexity" evidence="3">
    <location>
        <begin position="103"/>
        <end position="113"/>
    </location>
</feature>
<evidence type="ECO:0000313" key="5">
    <source>
        <dbReference type="EMBL" id="VEU38701.1"/>
    </source>
</evidence>
<evidence type="ECO:0000256" key="1">
    <source>
        <dbReference type="ARBA" id="ARBA00022614"/>
    </source>
</evidence>
<keyword evidence="2" id="KW-0677">Repeat</keyword>
<keyword evidence="4" id="KW-0732">Signal</keyword>
<dbReference type="Proteomes" id="UP000291116">
    <property type="component" value="Unassembled WGS sequence"/>
</dbReference>
<dbReference type="OrthoDB" id="46789at2759"/>
<dbReference type="InterPro" id="IPR032675">
    <property type="entry name" value="LRR_dom_sf"/>
</dbReference>
<keyword evidence="6" id="KW-1185">Reference proteome</keyword>
<dbReference type="PANTHER" id="PTHR48064:SF6">
    <property type="entry name" value="RECEPTOR-LIKE PROTEIN KINASE 2"/>
    <property type="match status" value="1"/>
</dbReference>
<dbReference type="AlphaFoldDB" id="A0A448Z9J7"/>
<dbReference type="SUPFAM" id="SSF52058">
    <property type="entry name" value="L domain-like"/>
    <property type="match status" value="1"/>
</dbReference>
<name>A0A448Z9J7_9STRA</name>
<protein>
    <recommendedName>
        <fullName evidence="7">Leucine-rich repeat-containing N-terminal plant-type domain-containing protein</fullName>
    </recommendedName>
</protein>
<keyword evidence="1" id="KW-0433">Leucine-rich repeat</keyword>
<gene>
    <name evidence="5" type="ORF">PSNMU_V1.4_AUG-EV-PASAV3_0055410</name>
</gene>
<feature type="compositionally biased region" description="Polar residues" evidence="3">
    <location>
        <begin position="114"/>
        <end position="128"/>
    </location>
</feature>
<dbReference type="FunFam" id="3.80.10.10:FF:000041">
    <property type="entry name" value="LRR receptor-like serine/threonine-protein kinase ERECTA"/>
    <property type="match status" value="1"/>
</dbReference>
<dbReference type="EMBL" id="CAACVS010000181">
    <property type="protein sequence ID" value="VEU38701.1"/>
    <property type="molecule type" value="Genomic_DNA"/>
</dbReference>
<reference evidence="5 6" key="1">
    <citation type="submission" date="2019-01" db="EMBL/GenBank/DDBJ databases">
        <authorList>
            <person name="Ferrante I. M."/>
        </authorList>
    </citation>
    <scope>NUCLEOTIDE SEQUENCE [LARGE SCALE GENOMIC DNA]</scope>
    <source>
        <strain evidence="5 6">B856</strain>
    </source>
</reference>
<evidence type="ECO:0000256" key="3">
    <source>
        <dbReference type="SAM" id="MobiDB-lite"/>
    </source>
</evidence>
<evidence type="ECO:0008006" key="7">
    <source>
        <dbReference type="Google" id="ProtNLM"/>
    </source>
</evidence>
<sequence>MTSTSRSISVVVIQLLLICTCAVLSAANANNNDENGKNRFERKRINGNGDVTNEMINNRDDTAREYLESLWDNFEDKQDQKVQGRRLAYLESMMDRLLMSMSMPTKSPSSEPPNSKTPTAPITPTEFPTSKEPTDMRPTRSPLPGPTLPTRVPIPTKAPINAPSEPFTYNPVEVPTLPNPPTPAPFSAPTRPCIAADKERNLYQAVSSTTDRSVFLNINTPQGMAYSFLLEEEPSFICSPTLMQRYGLSTFYFATNGDSWTNNLGWLTGVQECNWFGVKCNEGLFATSLNLALNNANGIIPNEISAVSTLQKVDLFSNSITGKLPNRLSRLSSLVTLDLQDNLLTGDAFPRGITSLERLVSYRISNNQLTGSISADITSLRRLKELWAGNNMISGSIPSNIGDLRDLKTVYVNNNALTGRIPSELGLIPLEGLSVLFQIQSVN</sequence>
<feature type="region of interest" description="Disordered" evidence="3">
    <location>
        <begin position="103"/>
        <end position="152"/>
    </location>
</feature>
<evidence type="ECO:0000313" key="6">
    <source>
        <dbReference type="Proteomes" id="UP000291116"/>
    </source>
</evidence>
<proteinExistence type="predicted"/>
<evidence type="ECO:0000256" key="2">
    <source>
        <dbReference type="ARBA" id="ARBA00022737"/>
    </source>
</evidence>
<organism evidence="5 6">
    <name type="scientific">Pseudo-nitzschia multistriata</name>
    <dbReference type="NCBI Taxonomy" id="183589"/>
    <lineage>
        <taxon>Eukaryota</taxon>
        <taxon>Sar</taxon>
        <taxon>Stramenopiles</taxon>
        <taxon>Ochrophyta</taxon>
        <taxon>Bacillariophyta</taxon>
        <taxon>Bacillariophyceae</taxon>
        <taxon>Bacillariophycidae</taxon>
        <taxon>Bacillariales</taxon>
        <taxon>Bacillariaceae</taxon>
        <taxon>Pseudo-nitzschia</taxon>
    </lineage>
</organism>
<evidence type="ECO:0000256" key="4">
    <source>
        <dbReference type="SAM" id="SignalP"/>
    </source>
</evidence>
<dbReference type="PRINTS" id="PR01217">
    <property type="entry name" value="PRICHEXTENSN"/>
</dbReference>
<dbReference type="InterPro" id="IPR053038">
    <property type="entry name" value="RLP_Defense"/>
</dbReference>
<feature type="chain" id="PRO_5019130381" description="Leucine-rich repeat-containing N-terminal plant-type domain-containing protein" evidence="4">
    <location>
        <begin position="30"/>
        <end position="443"/>
    </location>
</feature>
<dbReference type="PANTHER" id="PTHR48064">
    <property type="entry name" value="OS01G0750400 PROTEIN"/>
    <property type="match status" value="1"/>
</dbReference>
<accession>A0A448Z9J7</accession>
<dbReference type="InterPro" id="IPR001611">
    <property type="entry name" value="Leu-rich_rpt"/>
</dbReference>
<feature type="signal peptide" evidence="4">
    <location>
        <begin position="1"/>
        <end position="29"/>
    </location>
</feature>